<reference evidence="1 2" key="2">
    <citation type="journal article" date="2011" name="Stand. Genomic Sci.">
        <title>Complete genome sequence of Ferroglobus placidus AEDII12DO.</title>
        <authorList>
            <person name="Anderson I."/>
            <person name="Risso C."/>
            <person name="Holmes D."/>
            <person name="Lucas S."/>
            <person name="Copeland A."/>
            <person name="Lapidus A."/>
            <person name="Cheng J.F."/>
            <person name="Bruce D."/>
            <person name="Goodwin L."/>
            <person name="Pitluck S."/>
            <person name="Saunders E."/>
            <person name="Brettin T."/>
            <person name="Detter J.C."/>
            <person name="Han C."/>
            <person name="Tapia R."/>
            <person name="Larimer F."/>
            <person name="Land M."/>
            <person name="Hauser L."/>
            <person name="Woyke T."/>
            <person name="Lovley D."/>
            <person name="Kyrpides N."/>
            <person name="Ivanova N."/>
        </authorList>
    </citation>
    <scope>NUCLEOTIDE SEQUENCE [LARGE SCALE GENOMIC DNA]</scope>
    <source>
        <strain evidence="2">DSM 10642 / AEDII12DO</strain>
    </source>
</reference>
<organism evidence="1 2">
    <name type="scientific">Ferroglobus placidus (strain DSM 10642 / AEDII12DO)</name>
    <dbReference type="NCBI Taxonomy" id="589924"/>
    <lineage>
        <taxon>Archaea</taxon>
        <taxon>Methanobacteriati</taxon>
        <taxon>Methanobacteriota</taxon>
        <taxon>Archaeoglobi</taxon>
        <taxon>Archaeoglobales</taxon>
        <taxon>Archaeoglobaceae</taxon>
        <taxon>Ferroglobus</taxon>
    </lineage>
</organism>
<dbReference type="Proteomes" id="UP000002613">
    <property type="component" value="Chromosome"/>
</dbReference>
<gene>
    <name evidence="1" type="ordered locus">Ferp_1604</name>
</gene>
<dbReference type="RefSeq" id="WP_012966093.1">
    <property type="nucleotide sequence ID" value="NC_013849.1"/>
</dbReference>
<dbReference type="HOGENOM" id="CLU_1870611_0_0_2"/>
<dbReference type="eggNOG" id="arCOG04925">
    <property type="taxonomic scope" value="Archaea"/>
</dbReference>
<dbReference type="KEGG" id="fpl:Ferp_1604"/>
<evidence type="ECO:0000313" key="2">
    <source>
        <dbReference type="Proteomes" id="UP000002613"/>
    </source>
</evidence>
<accession>D3RZ40</accession>
<dbReference type="EMBL" id="CP001899">
    <property type="protein sequence ID" value="ADC65753.1"/>
    <property type="molecule type" value="Genomic_DNA"/>
</dbReference>
<dbReference type="AlphaFoldDB" id="D3RZ40"/>
<protein>
    <submittedName>
        <fullName evidence="1">Uncharacterized protein</fullName>
    </submittedName>
</protein>
<proteinExistence type="predicted"/>
<dbReference type="PaxDb" id="589924-Ferp_1604"/>
<dbReference type="GeneID" id="8779125"/>
<evidence type="ECO:0000313" key="1">
    <source>
        <dbReference type="EMBL" id="ADC65753.1"/>
    </source>
</evidence>
<reference evidence="2" key="1">
    <citation type="submission" date="2010-02" db="EMBL/GenBank/DDBJ databases">
        <title>Complete sequence of Ferroglobus placidus DSM 10642.</title>
        <authorList>
            <consortium name="US DOE Joint Genome Institute"/>
            <person name="Lucas S."/>
            <person name="Copeland A."/>
            <person name="Lapidus A."/>
            <person name="Cheng J.-F."/>
            <person name="Bruce D."/>
            <person name="Goodwin L."/>
            <person name="Pitluck S."/>
            <person name="Saunders E."/>
            <person name="Brettin T."/>
            <person name="Detter J.C."/>
            <person name="Han C."/>
            <person name="Tapia R."/>
            <person name="Larimer F."/>
            <person name="Land M."/>
            <person name="Hauser L."/>
            <person name="Kyrpides N."/>
            <person name="Ivanova N."/>
            <person name="Holmes D."/>
            <person name="Lovley D."/>
            <person name="Kyrpides N."/>
            <person name="Anderson I.J."/>
            <person name="Woyke T."/>
        </authorList>
    </citation>
    <scope>NUCLEOTIDE SEQUENCE [LARGE SCALE GENOMIC DNA]</scope>
    <source>
        <strain evidence="2">DSM 10642 / AEDII12DO</strain>
    </source>
</reference>
<name>D3RZ40_FERPA</name>
<dbReference type="OrthoDB" id="50128at2157"/>
<sequence>MRAYVEPLKLLICDNEASKGVKAERIFGGFCECGGIMFQKSWHLINGRKLLVSECDKCWKVKAYAFSGLELVESFEVKTYTRANLLDLLRELLSEAEFNAVVDKFNGGNYNYSALSRAKKKLESLGVDFEELISHLF</sequence>
<keyword evidence="2" id="KW-1185">Reference proteome</keyword>